<evidence type="ECO:0000313" key="2">
    <source>
        <dbReference type="Proteomes" id="UP000248889"/>
    </source>
</evidence>
<dbReference type="Gene3D" id="3.40.50.300">
    <property type="entry name" value="P-loop containing nucleotide triphosphate hydrolases"/>
    <property type="match status" value="1"/>
</dbReference>
<reference evidence="1 2" key="1">
    <citation type="submission" date="2018-06" db="EMBL/GenBank/DDBJ databases">
        <title>Streptacidiphilus pinicola sp. nov., isolated from pine grove soil.</title>
        <authorList>
            <person name="Roh S.G."/>
            <person name="Park S."/>
            <person name="Kim M.-K."/>
            <person name="Yun B.-R."/>
            <person name="Park J."/>
            <person name="Kim M.J."/>
            <person name="Kim Y.S."/>
            <person name="Kim S.B."/>
        </authorList>
    </citation>
    <scope>NUCLEOTIDE SEQUENCE [LARGE SCALE GENOMIC DNA]</scope>
    <source>
        <strain evidence="1 2">MMS16-CNU450</strain>
    </source>
</reference>
<dbReference type="Proteomes" id="UP000248889">
    <property type="component" value="Unassembled WGS sequence"/>
</dbReference>
<comment type="caution">
    <text evidence="1">The sequence shown here is derived from an EMBL/GenBank/DDBJ whole genome shotgun (WGS) entry which is preliminary data.</text>
</comment>
<dbReference type="InterPro" id="IPR027417">
    <property type="entry name" value="P-loop_NTPase"/>
</dbReference>
<keyword evidence="2" id="KW-1185">Reference proteome</keyword>
<dbReference type="OrthoDB" id="5243870at2"/>
<proteinExistence type="predicted"/>
<dbReference type="RefSeq" id="WP_111507093.1">
    <property type="nucleotide sequence ID" value="NZ_QKYN01000171.1"/>
</dbReference>
<dbReference type="SUPFAM" id="SSF52540">
    <property type="entry name" value="P-loop containing nucleoside triphosphate hydrolases"/>
    <property type="match status" value="1"/>
</dbReference>
<dbReference type="AlphaFoldDB" id="A0A2X0IUK6"/>
<sequence length="277" mass="28784">MTVVALVSARSGAVTVSSLALALAAPKKTVLAELDPAGSSVRAGFLQGHLDASVGLHRLATAVRAGSLGSQFATHLVSLDSSVGNRMLLPGLTDPAQASAMAGVWEHLVPAWPVLEQNGFDVVVDAGRVLIESGGLSSARYPAAVLRRADAVLLVVRQSVAGLVTAAPVVEALKRDLAERGTGVEALGLLLVQERKQPTASEFAHHLQVPVLAQFDWDADTARALAHGPDRRGLTMKSVLLRQARSAWESITALAARRRAQLHVGGYGPGYQGGLGG</sequence>
<name>A0A2X0IUK6_9ACTN</name>
<evidence type="ECO:0000313" key="1">
    <source>
        <dbReference type="EMBL" id="RAG81236.1"/>
    </source>
</evidence>
<organism evidence="1 2">
    <name type="scientific">Streptacidiphilus pinicola</name>
    <dbReference type="NCBI Taxonomy" id="2219663"/>
    <lineage>
        <taxon>Bacteria</taxon>
        <taxon>Bacillati</taxon>
        <taxon>Actinomycetota</taxon>
        <taxon>Actinomycetes</taxon>
        <taxon>Kitasatosporales</taxon>
        <taxon>Streptomycetaceae</taxon>
        <taxon>Streptacidiphilus</taxon>
    </lineage>
</organism>
<dbReference type="EMBL" id="QKYN01000171">
    <property type="protein sequence ID" value="RAG81236.1"/>
    <property type="molecule type" value="Genomic_DNA"/>
</dbReference>
<accession>A0A2X0IUK6</accession>
<gene>
    <name evidence="1" type="ORF">DN069_33975</name>
</gene>
<evidence type="ECO:0008006" key="3">
    <source>
        <dbReference type="Google" id="ProtNLM"/>
    </source>
</evidence>
<protein>
    <recommendedName>
        <fullName evidence="3">ParA family protein</fullName>
    </recommendedName>
</protein>